<feature type="transmembrane region" description="Helical" evidence="1">
    <location>
        <begin position="88"/>
        <end position="109"/>
    </location>
</feature>
<keyword evidence="1" id="KW-0472">Membrane</keyword>
<keyword evidence="1" id="KW-1133">Transmembrane helix</keyword>
<evidence type="ECO:0000313" key="2">
    <source>
        <dbReference type="EMBL" id="GAA4365860.1"/>
    </source>
</evidence>
<evidence type="ECO:0000313" key="3">
    <source>
        <dbReference type="Proteomes" id="UP001501153"/>
    </source>
</evidence>
<keyword evidence="1" id="KW-0812">Transmembrane</keyword>
<feature type="transmembrane region" description="Helical" evidence="1">
    <location>
        <begin position="64"/>
        <end position="81"/>
    </location>
</feature>
<dbReference type="EMBL" id="BAABGZ010000075">
    <property type="protein sequence ID" value="GAA4365860.1"/>
    <property type="molecule type" value="Genomic_DNA"/>
</dbReference>
<sequence length="115" mass="12444">MDHFNTANALAFLVFTLFAHNLQLYAKDFRGASQAAGAVVSIAGLASMVAEYGFLLYYGYKVVWWAPLVLFAASLALMFVTGRLQNRVGAPILGLLGLLVAPICGYLMFTTLPVH</sequence>
<gene>
    <name evidence="2" type="ORF">GCM10023185_36540</name>
</gene>
<dbReference type="RefSeq" id="WP_345237563.1">
    <property type="nucleotide sequence ID" value="NZ_BAABGZ010000075.1"/>
</dbReference>
<dbReference type="Proteomes" id="UP001501153">
    <property type="component" value="Unassembled WGS sequence"/>
</dbReference>
<protein>
    <submittedName>
        <fullName evidence="2">Uncharacterized protein</fullName>
    </submittedName>
</protein>
<reference evidence="3" key="1">
    <citation type="journal article" date="2019" name="Int. J. Syst. Evol. Microbiol.">
        <title>The Global Catalogue of Microorganisms (GCM) 10K type strain sequencing project: providing services to taxonomists for standard genome sequencing and annotation.</title>
        <authorList>
            <consortium name="The Broad Institute Genomics Platform"/>
            <consortium name="The Broad Institute Genome Sequencing Center for Infectious Disease"/>
            <person name="Wu L."/>
            <person name="Ma J."/>
        </authorList>
    </citation>
    <scope>NUCLEOTIDE SEQUENCE [LARGE SCALE GENOMIC DNA]</scope>
    <source>
        <strain evidence="3">JCM 17923</strain>
    </source>
</reference>
<comment type="caution">
    <text evidence="2">The sequence shown here is derived from an EMBL/GenBank/DDBJ whole genome shotgun (WGS) entry which is preliminary data.</text>
</comment>
<proteinExistence type="predicted"/>
<keyword evidence="3" id="KW-1185">Reference proteome</keyword>
<name>A0ABP8IPZ9_9BACT</name>
<feature type="transmembrane region" description="Helical" evidence="1">
    <location>
        <begin position="38"/>
        <end position="58"/>
    </location>
</feature>
<accession>A0ABP8IPZ9</accession>
<organism evidence="2 3">
    <name type="scientific">Hymenobacter saemangeumensis</name>
    <dbReference type="NCBI Taxonomy" id="1084522"/>
    <lineage>
        <taxon>Bacteria</taxon>
        <taxon>Pseudomonadati</taxon>
        <taxon>Bacteroidota</taxon>
        <taxon>Cytophagia</taxon>
        <taxon>Cytophagales</taxon>
        <taxon>Hymenobacteraceae</taxon>
        <taxon>Hymenobacter</taxon>
    </lineage>
</organism>
<evidence type="ECO:0000256" key="1">
    <source>
        <dbReference type="SAM" id="Phobius"/>
    </source>
</evidence>
<feature type="transmembrane region" description="Helical" evidence="1">
    <location>
        <begin position="6"/>
        <end position="26"/>
    </location>
</feature>